<evidence type="ECO:0000313" key="2">
    <source>
        <dbReference type="EMBL" id="KAB2633263.1"/>
    </source>
</evidence>
<keyword evidence="2" id="KW-0808">Transferase</keyword>
<evidence type="ECO:0000313" key="3">
    <source>
        <dbReference type="Proteomes" id="UP000327157"/>
    </source>
</evidence>
<dbReference type="AlphaFoldDB" id="A0A5N5I2A4"/>
<name>A0A5N5I2A4_9ROSA</name>
<keyword evidence="2" id="KW-0418">Kinase</keyword>
<feature type="chain" id="PRO_5024275297" evidence="1">
    <location>
        <begin position="26"/>
        <end position="102"/>
    </location>
</feature>
<dbReference type="Proteomes" id="UP000327157">
    <property type="component" value="Chromosome 6"/>
</dbReference>
<comment type="caution">
    <text evidence="2">The sequence shown here is derived from an EMBL/GenBank/DDBJ whole genome shotgun (WGS) entry which is preliminary data.</text>
</comment>
<keyword evidence="3" id="KW-1185">Reference proteome</keyword>
<organism evidence="2 3">
    <name type="scientific">Pyrus ussuriensis x Pyrus communis</name>
    <dbReference type="NCBI Taxonomy" id="2448454"/>
    <lineage>
        <taxon>Eukaryota</taxon>
        <taxon>Viridiplantae</taxon>
        <taxon>Streptophyta</taxon>
        <taxon>Embryophyta</taxon>
        <taxon>Tracheophyta</taxon>
        <taxon>Spermatophyta</taxon>
        <taxon>Magnoliopsida</taxon>
        <taxon>eudicotyledons</taxon>
        <taxon>Gunneridae</taxon>
        <taxon>Pentapetalae</taxon>
        <taxon>rosids</taxon>
        <taxon>fabids</taxon>
        <taxon>Rosales</taxon>
        <taxon>Rosaceae</taxon>
        <taxon>Amygdaloideae</taxon>
        <taxon>Maleae</taxon>
        <taxon>Pyrus</taxon>
    </lineage>
</organism>
<evidence type="ECO:0000256" key="1">
    <source>
        <dbReference type="SAM" id="SignalP"/>
    </source>
</evidence>
<protein>
    <submittedName>
        <fullName evidence="2">Leucine-rich repeat receptor-like serine/threonine/tyrosine-protein kinase SOBIR1</fullName>
    </submittedName>
</protein>
<reference evidence="3" key="2">
    <citation type="submission" date="2019-10" db="EMBL/GenBank/DDBJ databases">
        <title>A de novo genome assembly of a pear dwarfing rootstock.</title>
        <authorList>
            <person name="Wang F."/>
            <person name="Wang J."/>
            <person name="Li S."/>
            <person name="Zhang Y."/>
            <person name="Fang M."/>
            <person name="Ma L."/>
            <person name="Zhao Y."/>
            <person name="Jiang S."/>
        </authorList>
    </citation>
    <scope>NUCLEOTIDE SEQUENCE [LARGE SCALE GENOMIC DNA]</scope>
</reference>
<dbReference type="GO" id="GO:0016301">
    <property type="term" value="F:kinase activity"/>
    <property type="evidence" value="ECO:0007669"/>
    <property type="project" value="UniProtKB-KW"/>
</dbReference>
<dbReference type="EMBL" id="SMOL01000120">
    <property type="protein sequence ID" value="KAB2633263.1"/>
    <property type="molecule type" value="Genomic_DNA"/>
</dbReference>
<keyword evidence="2" id="KW-0675">Receptor</keyword>
<accession>A0A5N5I2A4</accession>
<reference evidence="2 3" key="3">
    <citation type="submission" date="2019-11" db="EMBL/GenBank/DDBJ databases">
        <title>A de novo genome assembly of a pear dwarfing rootstock.</title>
        <authorList>
            <person name="Wang F."/>
            <person name="Wang J."/>
            <person name="Li S."/>
            <person name="Zhang Y."/>
            <person name="Fang M."/>
            <person name="Ma L."/>
            <person name="Zhao Y."/>
            <person name="Jiang S."/>
        </authorList>
    </citation>
    <scope>NUCLEOTIDE SEQUENCE [LARGE SCALE GENOMIC DNA]</scope>
    <source>
        <strain evidence="2">S2</strain>
        <tissue evidence="2">Leaf</tissue>
    </source>
</reference>
<gene>
    <name evidence="2" type="ORF">D8674_029510</name>
</gene>
<proteinExistence type="predicted"/>
<reference evidence="2 3" key="1">
    <citation type="submission" date="2019-09" db="EMBL/GenBank/DDBJ databases">
        <authorList>
            <person name="Ou C."/>
        </authorList>
    </citation>
    <scope>NUCLEOTIDE SEQUENCE [LARGE SCALE GENOMIC DNA]</scope>
    <source>
        <strain evidence="2">S2</strain>
        <tissue evidence="2">Leaf</tissue>
    </source>
</reference>
<sequence length="102" mass="11388">MAALSGSTAQLSLLTFLFLLLLIHARLNLDPSDLQALSTIQKTMGSQFHISQPAPCNTSGVFCERRLSDNTTYVLRITRLVFKSHRLDGFLSPALWRLAELK</sequence>
<keyword evidence="1" id="KW-0732">Signal</keyword>
<feature type="signal peptide" evidence="1">
    <location>
        <begin position="1"/>
        <end position="25"/>
    </location>
</feature>